<reference evidence="2 3" key="1">
    <citation type="submission" date="2024-03" db="EMBL/GenBank/DDBJ databases">
        <title>A high-quality draft genome sequence of Diaporthe vaccinii, a causative agent of upright dieback and viscid rot disease in cranberry plants.</title>
        <authorList>
            <person name="Sarrasin M."/>
            <person name="Lang B.F."/>
            <person name="Burger G."/>
        </authorList>
    </citation>
    <scope>NUCLEOTIDE SEQUENCE [LARGE SCALE GENOMIC DNA]</scope>
    <source>
        <strain evidence="2 3">IS7</strain>
    </source>
</reference>
<feature type="region of interest" description="Disordered" evidence="1">
    <location>
        <begin position="582"/>
        <end position="610"/>
    </location>
</feature>
<feature type="compositionally biased region" description="Acidic residues" evidence="1">
    <location>
        <begin position="136"/>
        <end position="150"/>
    </location>
</feature>
<sequence length="610" mass="68549">MVLSSLMESISKLWPFSRSLEWSDEGYFVSPQMSDSDLDLDTDDGEATNASTEATAHDTVTLSAIQSFLSTGWLPGLPGQYDSSPMEGYGNGDVQYDYEYANESSGTTEVSPISAFSHGNSSIDEMPSHNVPDALEVSDSDSQATDEDSSNDTRIANEASMVENDDLESQLFKHNPWLTLARFRNPMKQEDVSLYSRFPILRMPAELLLIVAEHLPIESAACLALACKTTYLALGAGWFKMPKPNLWNFLLTIEHERLNSFACPRCLNLHRPPSSFAGYHGNRCTVSRVLDTSLPDTISPGLVKMIGRKYFEDPRASQEYLSWVTMSAKKTTRHIKISTHVIPRMLDGNLLLRTETYIQPFRNGNLTERSLMEMALHIIVYTGHHLARIPQLCDHQEWKSHLPNLVALRESLEPTKCADCKYMNIGRRHLARCYGSRRMFSPAARGRKQPIIACFLIHKQPCKSCKQNCKDLYEGEIKGCKKCATDFCISARKVPGVGTCLVLTSWKNIGGVGPGDADNWDRHVTRRRPPYGRIEDDFRSDRQVGKIYNAFENVTGGRAGHPKPYRPQADSKMVRDLARRVHKYRHRADDTTDSEAFTASEGSEQDEDSS</sequence>
<name>A0ABR4ER33_9PEZI</name>
<comment type="caution">
    <text evidence="2">The sequence shown here is derived from an EMBL/GenBank/DDBJ whole genome shotgun (WGS) entry which is preliminary data.</text>
</comment>
<gene>
    <name evidence="2" type="ORF">FJTKL_08698</name>
</gene>
<protein>
    <recommendedName>
        <fullName evidence="4">F-box domain-containing protein</fullName>
    </recommendedName>
</protein>
<feature type="region of interest" description="Disordered" evidence="1">
    <location>
        <begin position="108"/>
        <end position="152"/>
    </location>
</feature>
<evidence type="ECO:0000256" key="1">
    <source>
        <dbReference type="SAM" id="MobiDB-lite"/>
    </source>
</evidence>
<evidence type="ECO:0008006" key="4">
    <source>
        <dbReference type="Google" id="ProtNLM"/>
    </source>
</evidence>
<evidence type="ECO:0000313" key="3">
    <source>
        <dbReference type="Proteomes" id="UP001600888"/>
    </source>
</evidence>
<accession>A0ABR4ER33</accession>
<evidence type="ECO:0000313" key="2">
    <source>
        <dbReference type="EMBL" id="KAL2284883.1"/>
    </source>
</evidence>
<proteinExistence type="predicted"/>
<organism evidence="2 3">
    <name type="scientific">Diaporthe vaccinii</name>
    <dbReference type="NCBI Taxonomy" id="105482"/>
    <lineage>
        <taxon>Eukaryota</taxon>
        <taxon>Fungi</taxon>
        <taxon>Dikarya</taxon>
        <taxon>Ascomycota</taxon>
        <taxon>Pezizomycotina</taxon>
        <taxon>Sordariomycetes</taxon>
        <taxon>Sordariomycetidae</taxon>
        <taxon>Diaporthales</taxon>
        <taxon>Diaporthaceae</taxon>
        <taxon>Diaporthe</taxon>
        <taxon>Diaporthe eres species complex</taxon>
    </lineage>
</organism>
<keyword evidence="3" id="KW-1185">Reference proteome</keyword>
<dbReference type="EMBL" id="JBAWTH010000034">
    <property type="protein sequence ID" value="KAL2284883.1"/>
    <property type="molecule type" value="Genomic_DNA"/>
</dbReference>
<dbReference type="Proteomes" id="UP001600888">
    <property type="component" value="Unassembled WGS sequence"/>
</dbReference>